<reference evidence="2" key="1">
    <citation type="journal article" date="2022" name="Mol. Ecol. Resour.">
        <title>The genomes of chicory, endive, great burdock and yacon provide insights into Asteraceae palaeo-polyploidization history and plant inulin production.</title>
        <authorList>
            <person name="Fan W."/>
            <person name="Wang S."/>
            <person name="Wang H."/>
            <person name="Wang A."/>
            <person name="Jiang F."/>
            <person name="Liu H."/>
            <person name="Zhao H."/>
            <person name="Xu D."/>
            <person name="Zhang Y."/>
        </authorList>
    </citation>
    <scope>NUCLEOTIDE SEQUENCE [LARGE SCALE GENOMIC DNA]</scope>
    <source>
        <strain evidence="2">cv. Punajuju</strain>
    </source>
</reference>
<gene>
    <name evidence="1" type="ORF">L2E82_47966</name>
</gene>
<reference evidence="1 2" key="2">
    <citation type="journal article" date="2022" name="Mol. Ecol. Resour.">
        <title>The genomes of chicory, endive, great burdock and yacon provide insights into Asteraceae paleo-polyploidization history and plant inulin production.</title>
        <authorList>
            <person name="Fan W."/>
            <person name="Wang S."/>
            <person name="Wang H."/>
            <person name="Wang A."/>
            <person name="Jiang F."/>
            <person name="Liu H."/>
            <person name="Zhao H."/>
            <person name="Xu D."/>
            <person name="Zhang Y."/>
        </authorList>
    </citation>
    <scope>NUCLEOTIDE SEQUENCE [LARGE SCALE GENOMIC DNA]</scope>
    <source>
        <strain evidence="2">cv. Punajuju</strain>
        <tissue evidence="1">Leaves</tissue>
    </source>
</reference>
<protein>
    <submittedName>
        <fullName evidence="1">Uncharacterized protein</fullName>
    </submittedName>
</protein>
<evidence type="ECO:0000313" key="1">
    <source>
        <dbReference type="EMBL" id="KAI3689992.1"/>
    </source>
</evidence>
<accession>A0ACB8YW76</accession>
<sequence length="241" mass="26728">MAKHGELWDDSAIVKALDDAITKYKIMHGKGGTITSLDEETITKCTEESEVIIFNGSNEAKSPCVDTEDNNTTDLPNVDQVHDRESTYVDAQTTEDYNLLLNQYNAIEEQRQKLLGQLYQYGNWDYQSYDYGTGYDSQYQPPQPSNPPPTCSCRPYVCPCSTAVSCSEDGGVIKAAMGAIDRAILSFKTEEGQKSEEVGKCLENVVNDKTSQTDLSVVLNAWFSAGFYTGKYLSEKASLKK</sequence>
<keyword evidence="2" id="KW-1185">Reference proteome</keyword>
<dbReference type="Proteomes" id="UP001055811">
    <property type="component" value="Linkage Group LG09"/>
</dbReference>
<organism evidence="1 2">
    <name type="scientific">Cichorium intybus</name>
    <name type="common">Chicory</name>
    <dbReference type="NCBI Taxonomy" id="13427"/>
    <lineage>
        <taxon>Eukaryota</taxon>
        <taxon>Viridiplantae</taxon>
        <taxon>Streptophyta</taxon>
        <taxon>Embryophyta</taxon>
        <taxon>Tracheophyta</taxon>
        <taxon>Spermatophyta</taxon>
        <taxon>Magnoliopsida</taxon>
        <taxon>eudicotyledons</taxon>
        <taxon>Gunneridae</taxon>
        <taxon>Pentapetalae</taxon>
        <taxon>asterids</taxon>
        <taxon>campanulids</taxon>
        <taxon>Asterales</taxon>
        <taxon>Asteraceae</taxon>
        <taxon>Cichorioideae</taxon>
        <taxon>Cichorieae</taxon>
        <taxon>Cichoriinae</taxon>
        <taxon>Cichorium</taxon>
    </lineage>
</organism>
<dbReference type="EMBL" id="CM042017">
    <property type="protein sequence ID" value="KAI3689992.1"/>
    <property type="molecule type" value="Genomic_DNA"/>
</dbReference>
<name>A0ACB8YW76_CICIN</name>
<comment type="caution">
    <text evidence="1">The sequence shown here is derived from an EMBL/GenBank/DDBJ whole genome shotgun (WGS) entry which is preliminary data.</text>
</comment>
<evidence type="ECO:0000313" key="2">
    <source>
        <dbReference type="Proteomes" id="UP001055811"/>
    </source>
</evidence>
<proteinExistence type="predicted"/>